<evidence type="ECO:0000256" key="4">
    <source>
        <dbReference type="ARBA" id="ARBA00023002"/>
    </source>
</evidence>
<evidence type="ECO:0008006" key="7">
    <source>
        <dbReference type="Google" id="ProtNLM"/>
    </source>
</evidence>
<dbReference type="PROSITE" id="PS00061">
    <property type="entry name" value="ADH_SHORT"/>
    <property type="match status" value="1"/>
</dbReference>
<dbReference type="InterPro" id="IPR036291">
    <property type="entry name" value="NAD(P)-bd_dom_sf"/>
</dbReference>
<dbReference type="PANTHER" id="PTHR44252">
    <property type="entry name" value="D-ERYTHRULOSE REDUCTASE"/>
    <property type="match status" value="1"/>
</dbReference>
<dbReference type="AlphaFoldDB" id="A0AAV8WAD9"/>
<evidence type="ECO:0000313" key="6">
    <source>
        <dbReference type="Proteomes" id="UP001159042"/>
    </source>
</evidence>
<dbReference type="Proteomes" id="UP001159042">
    <property type="component" value="Unassembled WGS sequence"/>
</dbReference>
<dbReference type="Pfam" id="PF13561">
    <property type="entry name" value="adh_short_C2"/>
    <property type="match status" value="1"/>
</dbReference>
<comment type="subunit">
    <text evidence="2">Homotetramer.</text>
</comment>
<accession>A0AAV8WAD9</accession>
<name>A0AAV8WAD9_9CUCU</name>
<dbReference type="PRINTS" id="PR00080">
    <property type="entry name" value="SDRFAMILY"/>
</dbReference>
<dbReference type="GO" id="GO:0004090">
    <property type="term" value="F:carbonyl reductase (NADPH) activity"/>
    <property type="evidence" value="ECO:0007669"/>
    <property type="project" value="TreeGrafter"/>
</dbReference>
<dbReference type="GO" id="GO:0050038">
    <property type="term" value="F:L-xylulose reductase (NADPH) activity"/>
    <property type="evidence" value="ECO:0007669"/>
    <property type="project" value="TreeGrafter"/>
</dbReference>
<dbReference type="PANTHER" id="PTHR44252:SF3">
    <property type="entry name" value="D-ERYTHRULOSE REDUCTASE-RELATED"/>
    <property type="match status" value="1"/>
</dbReference>
<gene>
    <name evidence="5" type="ORF">NQ315_001578</name>
</gene>
<evidence type="ECO:0000256" key="2">
    <source>
        <dbReference type="ARBA" id="ARBA00011881"/>
    </source>
</evidence>
<dbReference type="Gene3D" id="3.40.50.720">
    <property type="entry name" value="NAD(P)-binding Rossmann-like Domain"/>
    <property type="match status" value="1"/>
</dbReference>
<dbReference type="EMBL" id="JANEYG010000005">
    <property type="protein sequence ID" value="KAJ8923030.1"/>
    <property type="molecule type" value="Genomic_DNA"/>
</dbReference>
<keyword evidence="3" id="KW-0521">NADP</keyword>
<dbReference type="InterPro" id="IPR020904">
    <property type="entry name" value="Sc_DH/Rdtase_CS"/>
</dbReference>
<reference evidence="5 6" key="1">
    <citation type="journal article" date="2023" name="Insect Mol. Biol.">
        <title>Genome sequencing provides insights into the evolution of gene families encoding plant cell wall-degrading enzymes in longhorned beetles.</title>
        <authorList>
            <person name="Shin N.R."/>
            <person name="Okamura Y."/>
            <person name="Kirsch R."/>
            <person name="Pauchet Y."/>
        </authorList>
    </citation>
    <scope>NUCLEOTIDE SEQUENCE [LARGE SCALE GENOMIC DNA]</scope>
    <source>
        <strain evidence="5">EAD_L_NR</strain>
    </source>
</reference>
<protein>
    <recommendedName>
        <fullName evidence="7">L-xylulose reductase</fullName>
    </recommendedName>
</protein>
<dbReference type="GO" id="GO:0005997">
    <property type="term" value="P:xylulose metabolic process"/>
    <property type="evidence" value="ECO:0007669"/>
    <property type="project" value="TreeGrafter"/>
</dbReference>
<evidence type="ECO:0000256" key="1">
    <source>
        <dbReference type="ARBA" id="ARBA00006484"/>
    </source>
</evidence>
<proteinExistence type="inferred from homology"/>
<organism evidence="5 6">
    <name type="scientific">Exocentrus adspersus</name>
    <dbReference type="NCBI Taxonomy" id="1586481"/>
    <lineage>
        <taxon>Eukaryota</taxon>
        <taxon>Metazoa</taxon>
        <taxon>Ecdysozoa</taxon>
        <taxon>Arthropoda</taxon>
        <taxon>Hexapoda</taxon>
        <taxon>Insecta</taxon>
        <taxon>Pterygota</taxon>
        <taxon>Neoptera</taxon>
        <taxon>Endopterygota</taxon>
        <taxon>Coleoptera</taxon>
        <taxon>Polyphaga</taxon>
        <taxon>Cucujiformia</taxon>
        <taxon>Chrysomeloidea</taxon>
        <taxon>Cerambycidae</taxon>
        <taxon>Lamiinae</taxon>
        <taxon>Acanthocinini</taxon>
        <taxon>Exocentrus</taxon>
    </lineage>
</organism>
<comment type="caution">
    <text evidence="5">The sequence shown here is derived from an EMBL/GenBank/DDBJ whole genome shotgun (WGS) entry which is preliminary data.</text>
</comment>
<dbReference type="InterPro" id="IPR002347">
    <property type="entry name" value="SDR_fam"/>
</dbReference>
<evidence type="ECO:0000256" key="3">
    <source>
        <dbReference type="ARBA" id="ARBA00022857"/>
    </source>
</evidence>
<evidence type="ECO:0000313" key="5">
    <source>
        <dbReference type="EMBL" id="KAJ8923030.1"/>
    </source>
</evidence>
<sequence length="240" mass="26213">MFPRQRVGISIGNDIAVQLAKSGAKVVGIARTKDLLDKLKSENPSIETIEHDITDWKKTEQVITKLGPVDLLVNSAGLGWVKPMTEMVEKDYDELRLFIFTLNTKALINITRLVVKDLLCRKAPGAIVNLSSQASLAGLLNHTVYCASKAAVDGFTRAVALEYGPYNIRINTVNPTVIMTDMGRMAWSDPKVGGPMLDKIPLKRFGEVRDVTDAVLYLLSDKAAMITGHCLPIDGGFISS</sequence>
<dbReference type="InterPro" id="IPR051737">
    <property type="entry name" value="L-xylulose/Carbonyl_redctase"/>
</dbReference>
<keyword evidence="4" id="KW-0560">Oxidoreductase</keyword>
<comment type="similarity">
    <text evidence="1">Belongs to the short-chain dehydrogenases/reductases (SDR) family.</text>
</comment>
<dbReference type="PRINTS" id="PR00081">
    <property type="entry name" value="GDHRDH"/>
</dbReference>
<keyword evidence="6" id="KW-1185">Reference proteome</keyword>
<dbReference type="GO" id="GO:0006006">
    <property type="term" value="P:glucose metabolic process"/>
    <property type="evidence" value="ECO:0007669"/>
    <property type="project" value="TreeGrafter"/>
</dbReference>
<dbReference type="SUPFAM" id="SSF51735">
    <property type="entry name" value="NAD(P)-binding Rossmann-fold domains"/>
    <property type="match status" value="1"/>
</dbReference>